<comment type="subcellular location">
    <subcellularLocation>
        <location evidence="11">Endoplasmic reticulum membrane</location>
        <topology evidence="11">Multi-pass membrane protein</topology>
    </subcellularLocation>
</comment>
<evidence type="ECO:0000256" key="1">
    <source>
        <dbReference type="ARBA" id="ARBA00005084"/>
    </source>
</evidence>
<dbReference type="GO" id="GO:0005789">
    <property type="term" value="C:endoplasmic reticulum membrane"/>
    <property type="evidence" value="ECO:0007669"/>
    <property type="project" value="UniProtKB-SubCell"/>
</dbReference>
<dbReference type="InterPro" id="IPR023074">
    <property type="entry name" value="HMG_CoA_Rdtase_cat_sf"/>
</dbReference>
<name>A0A8T2SPP0_CERRI</name>
<dbReference type="Gene3D" id="3.90.770.10">
    <property type="entry name" value="3-hydroxy-3-methylglutaryl-coenzyme A Reductase, Chain A, domain 2"/>
    <property type="match status" value="1"/>
</dbReference>
<dbReference type="PROSITE" id="PS00318">
    <property type="entry name" value="HMG_COA_REDUCTASE_2"/>
    <property type="match status" value="1"/>
</dbReference>
<dbReference type="InterPro" id="IPR002202">
    <property type="entry name" value="HMG_CoA_Rdtase"/>
</dbReference>
<evidence type="ECO:0000256" key="3">
    <source>
        <dbReference type="ARBA" id="ARBA00022692"/>
    </source>
</evidence>
<feature type="transmembrane region" description="Helical" evidence="11">
    <location>
        <begin position="120"/>
        <end position="142"/>
    </location>
</feature>
<feature type="transmembrane region" description="Helical" evidence="11">
    <location>
        <begin position="78"/>
        <end position="99"/>
    </location>
</feature>
<evidence type="ECO:0000256" key="2">
    <source>
        <dbReference type="ARBA" id="ARBA00007661"/>
    </source>
</evidence>
<evidence type="ECO:0000256" key="4">
    <source>
        <dbReference type="ARBA" id="ARBA00022824"/>
    </source>
</evidence>
<dbReference type="FunFam" id="3.90.770.10:FF:000001">
    <property type="entry name" value="3-hydroxy-3-methylglutaryl coenzyme A reductase"/>
    <property type="match status" value="1"/>
</dbReference>
<evidence type="ECO:0000256" key="9">
    <source>
        <dbReference type="ARBA" id="ARBA00023180"/>
    </source>
</evidence>
<comment type="similarity">
    <text evidence="2 11">Belongs to the HMG-CoA reductase family.</text>
</comment>
<dbReference type="AlphaFoldDB" id="A0A8T2SPP0"/>
<keyword evidence="6 11" id="KW-1133">Transmembrane helix</keyword>
<evidence type="ECO:0000256" key="6">
    <source>
        <dbReference type="ARBA" id="ARBA00022989"/>
    </source>
</evidence>
<protein>
    <recommendedName>
        <fullName evidence="11">3-hydroxy-3-methylglutaryl coenzyme A reductase</fullName>
        <shortName evidence="11">HMG-CoA reductase</shortName>
        <ecNumber evidence="11">1.1.1.34</ecNumber>
    </recommendedName>
</protein>
<evidence type="ECO:0000256" key="5">
    <source>
        <dbReference type="ARBA" id="ARBA00022857"/>
    </source>
</evidence>
<dbReference type="Pfam" id="PF00368">
    <property type="entry name" value="HMG-CoA_red"/>
    <property type="match status" value="1"/>
</dbReference>
<dbReference type="PANTHER" id="PTHR10572">
    <property type="entry name" value="3-HYDROXY-3-METHYLGLUTARYL-COENZYME A REDUCTASE"/>
    <property type="match status" value="1"/>
</dbReference>
<dbReference type="InterPro" id="IPR004554">
    <property type="entry name" value="HMG_CoA_Rdtase_eu_arc"/>
</dbReference>
<comment type="catalytic activity">
    <reaction evidence="11">
        <text>(R)-mevalonate + 2 NADP(+) + CoA = (3S)-3-hydroxy-3-methylglutaryl-CoA + 2 NADPH + 2 H(+)</text>
        <dbReference type="Rhea" id="RHEA:15989"/>
        <dbReference type="ChEBI" id="CHEBI:15378"/>
        <dbReference type="ChEBI" id="CHEBI:36464"/>
        <dbReference type="ChEBI" id="CHEBI:43074"/>
        <dbReference type="ChEBI" id="CHEBI:57287"/>
        <dbReference type="ChEBI" id="CHEBI:57783"/>
        <dbReference type="ChEBI" id="CHEBI:58349"/>
        <dbReference type="EC" id="1.1.1.34"/>
    </reaction>
</comment>
<comment type="caution">
    <text evidence="12">The sequence shown here is derived from an EMBL/GenBank/DDBJ whole genome shotgun (WGS) entry which is preliminary data.</text>
</comment>
<evidence type="ECO:0000313" key="13">
    <source>
        <dbReference type="Proteomes" id="UP000825935"/>
    </source>
</evidence>
<dbReference type="PRINTS" id="PR00071">
    <property type="entry name" value="HMGCOARDTASE"/>
</dbReference>
<keyword evidence="8 11" id="KW-0472">Membrane</keyword>
<evidence type="ECO:0000256" key="11">
    <source>
        <dbReference type="RuleBase" id="RU361219"/>
    </source>
</evidence>
<keyword evidence="5 11" id="KW-0521">NADP</keyword>
<dbReference type="GO" id="GO:0016126">
    <property type="term" value="P:sterol biosynthetic process"/>
    <property type="evidence" value="ECO:0007669"/>
    <property type="project" value="TreeGrafter"/>
</dbReference>
<reference evidence="12" key="1">
    <citation type="submission" date="2021-08" db="EMBL/GenBank/DDBJ databases">
        <title>WGS assembly of Ceratopteris richardii.</title>
        <authorList>
            <person name="Marchant D.B."/>
            <person name="Chen G."/>
            <person name="Jenkins J."/>
            <person name="Shu S."/>
            <person name="Leebens-Mack J."/>
            <person name="Grimwood J."/>
            <person name="Schmutz J."/>
            <person name="Soltis P."/>
            <person name="Soltis D."/>
            <person name="Chen Z.-H."/>
        </authorList>
    </citation>
    <scope>NUCLEOTIDE SEQUENCE</scope>
    <source>
        <strain evidence="12">Whitten #5841</strain>
        <tissue evidence="12">Leaf</tissue>
    </source>
</reference>
<dbReference type="GO" id="GO:0005778">
    <property type="term" value="C:peroxisomal membrane"/>
    <property type="evidence" value="ECO:0007669"/>
    <property type="project" value="TreeGrafter"/>
</dbReference>
<dbReference type="FunFam" id="1.10.3270.10:FF:000002">
    <property type="entry name" value="3-hydroxy-3-methylglutaryl coenzyme A reductase"/>
    <property type="match status" value="1"/>
</dbReference>
<dbReference type="PANTHER" id="PTHR10572:SF24">
    <property type="entry name" value="3-HYDROXY-3-METHYLGLUTARYL-COENZYME A REDUCTASE"/>
    <property type="match status" value="1"/>
</dbReference>
<keyword evidence="4 11" id="KW-0256">Endoplasmic reticulum</keyword>
<dbReference type="PROSITE" id="PS00066">
    <property type="entry name" value="HMG_COA_REDUCTASE_1"/>
    <property type="match status" value="1"/>
</dbReference>
<dbReference type="NCBIfam" id="TIGR00533">
    <property type="entry name" value="HMG_CoA_R_NADP"/>
    <property type="match status" value="1"/>
</dbReference>
<dbReference type="SUPFAM" id="SSF55035">
    <property type="entry name" value="NAD-binding domain of HMG-CoA reductase"/>
    <property type="match status" value="1"/>
</dbReference>
<keyword evidence="3 11" id="KW-0812">Transmembrane</keyword>
<dbReference type="InterPro" id="IPR023076">
    <property type="entry name" value="HMG_CoA_Rdtase_CS"/>
</dbReference>
<dbReference type="EC" id="1.1.1.34" evidence="11"/>
<evidence type="ECO:0000256" key="8">
    <source>
        <dbReference type="ARBA" id="ARBA00023136"/>
    </source>
</evidence>
<dbReference type="PROSITE" id="PS50065">
    <property type="entry name" value="HMG_COA_REDUCTASE_4"/>
    <property type="match status" value="1"/>
</dbReference>
<dbReference type="EMBL" id="CM035423">
    <property type="protein sequence ID" value="KAH7365941.1"/>
    <property type="molecule type" value="Genomic_DNA"/>
</dbReference>
<gene>
    <name evidence="12" type="ORF">KP509_18G055300</name>
</gene>
<dbReference type="PROSITE" id="PS01192">
    <property type="entry name" value="HMG_COA_REDUCTASE_3"/>
    <property type="match status" value="1"/>
</dbReference>
<dbReference type="GO" id="GO:0008299">
    <property type="term" value="P:isoprenoid biosynthetic process"/>
    <property type="evidence" value="ECO:0007669"/>
    <property type="project" value="UniProtKB-KW"/>
</dbReference>
<evidence type="ECO:0000256" key="10">
    <source>
        <dbReference type="ARBA" id="ARBA00023229"/>
    </source>
</evidence>
<dbReference type="CDD" id="cd00643">
    <property type="entry name" value="HMG-CoA_reductase_classI"/>
    <property type="match status" value="1"/>
</dbReference>
<dbReference type="Gene3D" id="1.10.3270.10">
    <property type="entry name" value="HMGR, N-terminal domain"/>
    <property type="match status" value="1"/>
</dbReference>
<proteinExistence type="inferred from homology"/>
<dbReference type="OMA" id="VRQIVPM"/>
<evidence type="ECO:0000256" key="7">
    <source>
        <dbReference type="ARBA" id="ARBA00023002"/>
    </source>
</evidence>
<dbReference type="InterPro" id="IPR009029">
    <property type="entry name" value="HMG_CoA_Rdtase_sub-bd_dom_sf"/>
</dbReference>
<keyword evidence="13" id="KW-1185">Reference proteome</keyword>
<keyword evidence="7 11" id="KW-0560">Oxidoreductase</keyword>
<dbReference type="Gene3D" id="3.30.70.420">
    <property type="entry name" value="Hydroxymethylglutaryl-CoA reductase, class I/II, NAD/NADP-binding domain"/>
    <property type="match status" value="1"/>
</dbReference>
<evidence type="ECO:0000313" key="12">
    <source>
        <dbReference type="EMBL" id="KAH7365941.1"/>
    </source>
</evidence>
<dbReference type="Proteomes" id="UP000825935">
    <property type="component" value="Chromosome 18"/>
</dbReference>
<comment type="pathway">
    <text evidence="1 11">Metabolic intermediate biosynthesis; (R)-mevalonate biosynthesis; (R)-mevalonate from acetyl-CoA: step 3/3.</text>
</comment>
<dbReference type="OrthoDB" id="310654at2759"/>
<dbReference type="FunFam" id="3.30.70.420:FF:000001">
    <property type="entry name" value="3-hydroxy-3-methylglutaryl coenzyme A reductase"/>
    <property type="match status" value="1"/>
</dbReference>
<keyword evidence="9" id="KW-0325">Glycoprotein</keyword>
<dbReference type="InterPro" id="IPR009023">
    <property type="entry name" value="HMG_CoA_Rdtase_NAD(P)-bd_sf"/>
</dbReference>
<dbReference type="InterPro" id="IPR023282">
    <property type="entry name" value="HMG_CoA_Rdtase_N"/>
</dbReference>
<dbReference type="GO" id="GO:0004420">
    <property type="term" value="F:hydroxymethylglutaryl-CoA reductase (NADPH) activity"/>
    <property type="evidence" value="ECO:0007669"/>
    <property type="project" value="UniProtKB-EC"/>
</dbReference>
<dbReference type="GO" id="GO:0015936">
    <property type="term" value="P:coenzyme A metabolic process"/>
    <property type="evidence" value="ECO:0007669"/>
    <property type="project" value="InterPro"/>
</dbReference>
<accession>A0A8T2SPP0</accession>
<organism evidence="12 13">
    <name type="scientific">Ceratopteris richardii</name>
    <name type="common">Triangle waterfern</name>
    <dbReference type="NCBI Taxonomy" id="49495"/>
    <lineage>
        <taxon>Eukaryota</taxon>
        <taxon>Viridiplantae</taxon>
        <taxon>Streptophyta</taxon>
        <taxon>Embryophyta</taxon>
        <taxon>Tracheophyta</taxon>
        <taxon>Polypodiopsida</taxon>
        <taxon>Polypodiidae</taxon>
        <taxon>Polypodiales</taxon>
        <taxon>Pteridineae</taxon>
        <taxon>Pteridaceae</taxon>
        <taxon>Parkerioideae</taxon>
        <taxon>Ceratopteris</taxon>
    </lineage>
</organism>
<dbReference type="SUPFAM" id="SSF56542">
    <property type="entry name" value="Substrate-binding domain of HMG-CoA reductase"/>
    <property type="match status" value="1"/>
</dbReference>
<keyword evidence="10" id="KW-0414">Isoprene biosynthesis</keyword>
<sequence length="614" mass="65660">MGVFCRPHVGGMLVTPVHTEKVPASRIQRKRSFHWMGWDEDLQLPSSEPASEIKRPLSKIKRSSSFQQLYLASDALPLPLALTNKVFVLLFIAATYFLLKRWNDKRRSSIPLHVLSFGEILAIIAQIGSVIYLFGFFGISYVQGDLEKEEDEIATTNCSSIMKLQAPAPPAYQAHVQLKGQVLKENSDEDIASAVASGQVPSYSLEAELGDCERATSIRKTAVEMMTSKKLDGLPLSGFDYSSVLGQCCEMVVGYVQLPVGVAGPLTLNGRKYMIPMATTEGCLVSSTNRGCKAISLSGGASSILLKDGMTRAPVVSFPSARRAAELKFFVDALDNMDMLCNVFNSSSRFAKLQSIQATLAGRNVYLRFRCFTGDAMGMNMVSKGVQKVLDYLQRAFPDMDIVSISGNYCADKKATAINWIEGRGKSVVCEAVIKEEVVSKVLKTTVPALVQLNTLKNLTGSAMAGAMGGFNAHAANIVSAVFIATGQDPAQNIESSQCITLMEHASNGRDLYISVTMPAIEVGTLGGGTQLASQAACLDLLGVKGPNRESPGANAQSLACIIAGAVLAGELSLMSALAAGHLVKSHLKYNRSSKNLESAAEGAAVGDSKNLQS</sequence>